<evidence type="ECO:0000313" key="2">
    <source>
        <dbReference type="Proteomes" id="UP000265520"/>
    </source>
</evidence>
<dbReference type="Proteomes" id="UP000265520">
    <property type="component" value="Unassembled WGS sequence"/>
</dbReference>
<sequence>PDNELLTTQIHQDLQNLSALKNNLYAFPSDVTSEGEVLKARFAYAVDEFVKTVQDKMIEERSFEGIEFMKEMFERCNRKRLTMTLIMIL</sequence>
<evidence type="ECO:0000313" key="1">
    <source>
        <dbReference type="EMBL" id="MCI42658.1"/>
    </source>
</evidence>
<organism evidence="1 2">
    <name type="scientific">Trifolium medium</name>
    <dbReference type="NCBI Taxonomy" id="97028"/>
    <lineage>
        <taxon>Eukaryota</taxon>
        <taxon>Viridiplantae</taxon>
        <taxon>Streptophyta</taxon>
        <taxon>Embryophyta</taxon>
        <taxon>Tracheophyta</taxon>
        <taxon>Spermatophyta</taxon>
        <taxon>Magnoliopsida</taxon>
        <taxon>eudicotyledons</taxon>
        <taxon>Gunneridae</taxon>
        <taxon>Pentapetalae</taxon>
        <taxon>rosids</taxon>
        <taxon>fabids</taxon>
        <taxon>Fabales</taxon>
        <taxon>Fabaceae</taxon>
        <taxon>Papilionoideae</taxon>
        <taxon>50 kb inversion clade</taxon>
        <taxon>NPAAA clade</taxon>
        <taxon>Hologalegina</taxon>
        <taxon>IRL clade</taxon>
        <taxon>Trifolieae</taxon>
        <taxon>Trifolium</taxon>
    </lineage>
</organism>
<protein>
    <submittedName>
        <fullName evidence="1">Uncharacterized protein</fullName>
    </submittedName>
</protein>
<feature type="non-terminal residue" evidence="1">
    <location>
        <position position="1"/>
    </location>
</feature>
<reference evidence="1 2" key="1">
    <citation type="journal article" date="2018" name="Front. Plant Sci.">
        <title>Red Clover (Trifolium pratense) and Zigzag Clover (T. medium) - A Picture of Genomic Similarities and Differences.</title>
        <authorList>
            <person name="Dluhosova J."/>
            <person name="Istvanek J."/>
            <person name="Nedelnik J."/>
            <person name="Repkova J."/>
        </authorList>
    </citation>
    <scope>NUCLEOTIDE SEQUENCE [LARGE SCALE GENOMIC DNA]</scope>
    <source>
        <strain evidence="2">cv. 10/8</strain>
        <tissue evidence="1">Leaf</tissue>
    </source>
</reference>
<dbReference type="AlphaFoldDB" id="A0A392S1D3"/>
<proteinExistence type="predicted"/>
<keyword evidence="2" id="KW-1185">Reference proteome</keyword>
<dbReference type="EMBL" id="LXQA010307287">
    <property type="protein sequence ID" value="MCI42658.1"/>
    <property type="molecule type" value="Genomic_DNA"/>
</dbReference>
<comment type="caution">
    <text evidence="1">The sequence shown here is derived from an EMBL/GenBank/DDBJ whole genome shotgun (WGS) entry which is preliminary data.</text>
</comment>
<accession>A0A392S1D3</accession>
<name>A0A392S1D3_9FABA</name>